<gene>
    <name evidence="2" type="ORF">NCTC10359_01240</name>
</gene>
<dbReference type="AlphaFoldDB" id="A0A378TPX7"/>
<dbReference type="RefSeq" id="WP_115006656.1">
    <property type="nucleotide sequence ID" value="NZ_UGQU01000002.1"/>
</dbReference>
<proteinExistence type="predicted"/>
<name>A0A378TPX7_MORLA</name>
<evidence type="ECO:0000313" key="2">
    <source>
        <dbReference type="EMBL" id="STZ62836.1"/>
    </source>
</evidence>
<dbReference type="Proteomes" id="UP000254437">
    <property type="component" value="Unassembled WGS sequence"/>
</dbReference>
<organism evidence="2 3">
    <name type="scientific">Moraxella lacunata</name>
    <dbReference type="NCBI Taxonomy" id="477"/>
    <lineage>
        <taxon>Bacteria</taxon>
        <taxon>Pseudomonadati</taxon>
        <taxon>Pseudomonadota</taxon>
        <taxon>Gammaproteobacteria</taxon>
        <taxon>Moraxellales</taxon>
        <taxon>Moraxellaceae</taxon>
        <taxon>Moraxella</taxon>
    </lineage>
</organism>
<sequence length="230" mass="26939">MTAHKSNDDIPSRMSIPLPFVIMRENVDKEQLVEQYGRVFQNAWRIYGFFMIMMIMPIAWSFIGGATPDDLIAVGRFWLIITVTMTGTVFFQKRQKENTLKEIKNLPKITPFIAITHQDVRVYNRFGKELVAIPIDNIATMYAFDLSGGSKLHIHYKRPFWRFFVYTIGSNEMGATFYFEHQNEKYIPESLKSCVWIISNMVKMLQQDRVASHFPFVKKNYTNGRAWDDP</sequence>
<keyword evidence="1" id="KW-0812">Transmembrane</keyword>
<reference evidence="2 3" key="1">
    <citation type="submission" date="2018-06" db="EMBL/GenBank/DDBJ databases">
        <authorList>
            <consortium name="Pathogen Informatics"/>
            <person name="Doyle S."/>
        </authorList>
    </citation>
    <scope>NUCLEOTIDE SEQUENCE [LARGE SCALE GENOMIC DNA]</scope>
    <source>
        <strain evidence="2 3">NCTC10359</strain>
    </source>
</reference>
<dbReference type="EMBL" id="UGQU01000002">
    <property type="protein sequence ID" value="STZ62836.1"/>
    <property type="molecule type" value="Genomic_DNA"/>
</dbReference>
<feature type="transmembrane region" description="Helical" evidence="1">
    <location>
        <begin position="71"/>
        <end position="91"/>
    </location>
</feature>
<evidence type="ECO:0000313" key="3">
    <source>
        <dbReference type="Proteomes" id="UP000254437"/>
    </source>
</evidence>
<protein>
    <submittedName>
        <fullName evidence="2">Uncharacterized protein</fullName>
    </submittedName>
</protein>
<keyword evidence="1" id="KW-1133">Transmembrane helix</keyword>
<feature type="transmembrane region" description="Helical" evidence="1">
    <location>
        <begin position="46"/>
        <end position="65"/>
    </location>
</feature>
<keyword evidence="1" id="KW-0472">Membrane</keyword>
<accession>A0A378TPX7</accession>
<evidence type="ECO:0000256" key="1">
    <source>
        <dbReference type="SAM" id="Phobius"/>
    </source>
</evidence>